<dbReference type="InterPro" id="IPR036890">
    <property type="entry name" value="HATPase_C_sf"/>
</dbReference>
<organism evidence="9 10">
    <name type="scientific">Neoaquamicrobium microcysteis</name>
    <dbReference type="NCBI Taxonomy" id="2682781"/>
    <lineage>
        <taxon>Bacteria</taxon>
        <taxon>Pseudomonadati</taxon>
        <taxon>Pseudomonadota</taxon>
        <taxon>Alphaproteobacteria</taxon>
        <taxon>Hyphomicrobiales</taxon>
        <taxon>Phyllobacteriaceae</taxon>
        <taxon>Neoaquamicrobium</taxon>
    </lineage>
</organism>
<accession>A0A5D4GZA6</accession>
<evidence type="ECO:0000256" key="5">
    <source>
        <dbReference type="ARBA" id="ARBA00022777"/>
    </source>
</evidence>
<dbReference type="InterPro" id="IPR050980">
    <property type="entry name" value="2C_sensor_his_kinase"/>
</dbReference>
<keyword evidence="7" id="KW-0812">Transmembrane</keyword>
<dbReference type="InterPro" id="IPR003594">
    <property type="entry name" value="HATPase_dom"/>
</dbReference>
<evidence type="ECO:0000259" key="8">
    <source>
        <dbReference type="PROSITE" id="PS50109"/>
    </source>
</evidence>
<protein>
    <recommendedName>
        <fullName evidence="2">histidine kinase</fullName>
        <ecNumber evidence="2">2.7.13.3</ecNumber>
    </recommendedName>
</protein>
<keyword evidence="6" id="KW-0067">ATP-binding</keyword>
<keyword evidence="4" id="KW-0547">Nucleotide-binding</keyword>
<evidence type="ECO:0000256" key="2">
    <source>
        <dbReference type="ARBA" id="ARBA00012438"/>
    </source>
</evidence>
<keyword evidence="7" id="KW-1133">Transmembrane helix</keyword>
<keyword evidence="7" id="KW-0472">Membrane</keyword>
<dbReference type="PRINTS" id="PR00344">
    <property type="entry name" value="BCTRLSENSOR"/>
</dbReference>
<evidence type="ECO:0000256" key="6">
    <source>
        <dbReference type="ARBA" id="ARBA00022840"/>
    </source>
</evidence>
<comment type="caution">
    <text evidence="9">The sequence shown here is derived from an EMBL/GenBank/DDBJ whole genome shotgun (WGS) entry which is preliminary data.</text>
</comment>
<sequence>MRRFAPRLKSALPFTSLGIALLLCGGAFVRSEQYRAESDLNYSQTYEVQWRTTQIREHLARIHGELRLAAATGRMEADLKRQVFLLNTNVDQLLKLEYAPKFLGDRDVELLRGLQAITSNHLDPILEGSTTFKGALQVMPDLEQRMFEVSGTAVAHAETLNATAHIEEAASRNRFLFAVAVVLAAIGYTIIHLRNAFARRQEQHLRSFSSLYAHMTRSRVTALKLFLGYQDEGDVKHPEMLMPAREAVQQLEAITNGLGTVAYANKDTRRESLATVLDQLGTVGPCKLVMRVTPDAAQAKVPAAPMRLILDELIQNAGATLGDRPKGQIMVAAKVEDHRFLRRRDLLVEILDDGPGMSAEVLAKAKTPFFSTRAGSHTGLGLTGCAQMAAAFEGEITVASKFGRGTSVQVRIPVGGAASAR</sequence>
<reference evidence="9 10" key="2">
    <citation type="submission" date="2019-09" db="EMBL/GenBank/DDBJ databases">
        <title>Mesorhizobium sp. MaA-C15 isolated from Microcystis aeruginosa.</title>
        <authorList>
            <person name="Jeong S.E."/>
            <person name="Jin H.M."/>
            <person name="Jeon C.O."/>
        </authorList>
    </citation>
    <scope>NUCLEOTIDE SEQUENCE [LARGE SCALE GENOMIC DNA]</scope>
    <source>
        <strain evidence="9 10">MaA-C15</strain>
    </source>
</reference>
<dbReference type="EC" id="2.7.13.3" evidence="2"/>
<dbReference type="RefSeq" id="WP_148914188.1">
    <property type="nucleotide sequence ID" value="NZ_VSZS01000059.1"/>
</dbReference>
<keyword evidence="10" id="KW-1185">Reference proteome</keyword>
<dbReference type="PANTHER" id="PTHR44936:SF10">
    <property type="entry name" value="SENSOR PROTEIN RSTB"/>
    <property type="match status" value="1"/>
</dbReference>
<dbReference type="Pfam" id="PF02518">
    <property type="entry name" value="HATPase_c"/>
    <property type="match status" value="1"/>
</dbReference>
<keyword evidence="5 9" id="KW-0418">Kinase</keyword>
<dbReference type="PANTHER" id="PTHR44936">
    <property type="entry name" value="SENSOR PROTEIN CREC"/>
    <property type="match status" value="1"/>
</dbReference>
<feature type="transmembrane region" description="Helical" evidence="7">
    <location>
        <begin position="175"/>
        <end position="197"/>
    </location>
</feature>
<dbReference type="Proteomes" id="UP000323258">
    <property type="component" value="Unassembled WGS sequence"/>
</dbReference>
<comment type="catalytic activity">
    <reaction evidence="1">
        <text>ATP + protein L-histidine = ADP + protein N-phospho-L-histidine.</text>
        <dbReference type="EC" id="2.7.13.3"/>
    </reaction>
</comment>
<reference evidence="9 10" key="1">
    <citation type="submission" date="2019-08" db="EMBL/GenBank/DDBJ databases">
        <authorList>
            <person name="Seo Y.L."/>
        </authorList>
    </citation>
    <scope>NUCLEOTIDE SEQUENCE [LARGE SCALE GENOMIC DNA]</scope>
    <source>
        <strain evidence="9 10">MaA-C15</strain>
    </source>
</reference>
<dbReference type="GO" id="GO:0004673">
    <property type="term" value="F:protein histidine kinase activity"/>
    <property type="evidence" value="ECO:0007669"/>
    <property type="project" value="UniProtKB-EC"/>
</dbReference>
<dbReference type="SUPFAM" id="SSF55874">
    <property type="entry name" value="ATPase domain of HSP90 chaperone/DNA topoisomerase II/histidine kinase"/>
    <property type="match status" value="1"/>
</dbReference>
<dbReference type="InterPro" id="IPR004358">
    <property type="entry name" value="Sig_transdc_His_kin-like_C"/>
</dbReference>
<gene>
    <name evidence="9" type="ORF">FY036_08040</name>
</gene>
<dbReference type="PROSITE" id="PS50109">
    <property type="entry name" value="HIS_KIN"/>
    <property type="match status" value="1"/>
</dbReference>
<dbReference type="EMBL" id="VSZS01000059">
    <property type="protein sequence ID" value="TYR33514.1"/>
    <property type="molecule type" value="Genomic_DNA"/>
</dbReference>
<dbReference type="AlphaFoldDB" id="A0A5D4GZA6"/>
<evidence type="ECO:0000256" key="4">
    <source>
        <dbReference type="ARBA" id="ARBA00022741"/>
    </source>
</evidence>
<feature type="domain" description="Histidine kinase" evidence="8">
    <location>
        <begin position="211"/>
        <end position="416"/>
    </location>
</feature>
<keyword evidence="3" id="KW-0808">Transferase</keyword>
<dbReference type="GO" id="GO:0005524">
    <property type="term" value="F:ATP binding"/>
    <property type="evidence" value="ECO:0007669"/>
    <property type="project" value="UniProtKB-KW"/>
</dbReference>
<evidence type="ECO:0000313" key="10">
    <source>
        <dbReference type="Proteomes" id="UP000323258"/>
    </source>
</evidence>
<dbReference type="OrthoDB" id="9785691at2"/>
<dbReference type="InterPro" id="IPR005467">
    <property type="entry name" value="His_kinase_dom"/>
</dbReference>
<dbReference type="SMART" id="SM00387">
    <property type="entry name" value="HATPase_c"/>
    <property type="match status" value="1"/>
</dbReference>
<evidence type="ECO:0000256" key="7">
    <source>
        <dbReference type="SAM" id="Phobius"/>
    </source>
</evidence>
<evidence type="ECO:0000256" key="3">
    <source>
        <dbReference type="ARBA" id="ARBA00022679"/>
    </source>
</evidence>
<evidence type="ECO:0000256" key="1">
    <source>
        <dbReference type="ARBA" id="ARBA00000085"/>
    </source>
</evidence>
<evidence type="ECO:0000313" key="9">
    <source>
        <dbReference type="EMBL" id="TYR33514.1"/>
    </source>
</evidence>
<name>A0A5D4GZA6_9HYPH</name>
<proteinExistence type="predicted"/>
<dbReference type="Gene3D" id="3.30.565.10">
    <property type="entry name" value="Histidine kinase-like ATPase, C-terminal domain"/>
    <property type="match status" value="1"/>
</dbReference>